<evidence type="ECO:0000313" key="1">
    <source>
        <dbReference type="EMBL" id="HGE65964.1"/>
    </source>
</evidence>
<comment type="caution">
    <text evidence="1">The sequence shown here is derived from an EMBL/GenBank/DDBJ whole genome shotgun (WGS) entry which is preliminary data.</text>
</comment>
<dbReference type="EMBL" id="DTPI01000015">
    <property type="protein sequence ID" value="HGE65964.1"/>
    <property type="molecule type" value="Genomic_DNA"/>
</dbReference>
<dbReference type="AlphaFoldDB" id="A0A7C3YPG3"/>
<accession>A0A7C3YPG3</accession>
<protein>
    <submittedName>
        <fullName evidence="1">Glycosyltransferase</fullName>
    </submittedName>
</protein>
<reference evidence="1" key="1">
    <citation type="journal article" date="2020" name="mSystems">
        <title>Genome- and Community-Level Interaction Insights into Carbon Utilization and Element Cycling Functions of Hydrothermarchaeota in Hydrothermal Sediment.</title>
        <authorList>
            <person name="Zhou Z."/>
            <person name="Liu Y."/>
            <person name="Xu W."/>
            <person name="Pan J."/>
            <person name="Luo Z.H."/>
            <person name="Li M."/>
        </authorList>
    </citation>
    <scope>NUCLEOTIDE SEQUENCE [LARGE SCALE GENOMIC DNA]</scope>
    <source>
        <strain evidence="1">SpSt-97</strain>
    </source>
</reference>
<proteinExistence type="predicted"/>
<gene>
    <name evidence="1" type="ORF">ENX77_02390</name>
</gene>
<sequence length="126" mass="14047">MNSKRKEKITIVSRYVPDSEVSLYFSASNVLILPYTRASQSGVAHIGMHFGLPIIASKVGGISEALSNYKGAILVEPNSESICRAIVDVYCKGLEKFPVPENLRWENIANFWKLLLKNLNSDFEAK</sequence>
<dbReference type="GO" id="GO:0016740">
    <property type="term" value="F:transferase activity"/>
    <property type="evidence" value="ECO:0007669"/>
    <property type="project" value="UniProtKB-KW"/>
</dbReference>
<organism evidence="1">
    <name type="scientific">Geoglobus ahangari</name>
    <dbReference type="NCBI Taxonomy" id="113653"/>
    <lineage>
        <taxon>Archaea</taxon>
        <taxon>Methanobacteriati</taxon>
        <taxon>Methanobacteriota</taxon>
        <taxon>Archaeoglobi</taxon>
        <taxon>Archaeoglobales</taxon>
        <taxon>Archaeoglobaceae</taxon>
        <taxon>Geoglobus</taxon>
    </lineage>
</organism>
<dbReference type="SUPFAM" id="SSF53756">
    <property type="entry name" value="UDP-Glycosyltransferase/glycogen phosphorylase"/>
    <property type="match status" value="1"/>
</dbReference>
<name>A0A7C3YPG3_9EURY</name>
<dbReference type="Gene3D" id="3.40.50.2000">
    <property type="entry name" value="Glycogen Phosphorylase B"/>
    <property type="match status" value="1"/>
</dbReference>
<keyword evidence="1" id="KW-0808">Transferase</keyword>
<dbReference type="Pfam" id="PF13692">
    <property type="entry name" value="Glyco_trans_1_4"/>
    <property type="match status" value="1"/>
</dbReference>